<protein>
    <submittedName>
        <fullName evidence="1">Uncharacterized protein</fullName>
    </submittedName>
</protein>
<comment type="caution">
    <text evidence="1">The sequence shown here is derived from an EMBL/GenBank/DDBJ whole genome shotgun (WGS) entry which is preliminary data.</text>
</comment>
<name>A0ABT1SVA7_9FIRM</name>
<dbReference type="EMBL" id="JANGEW010000153">
    <property type="protein sequence ID" value="MCQ5343729.1"/>
    <property type="molecule type" value="Genomic_DNA"/>
</dbReference>
<gene>
    <name evidence="1" type="ORF">NE675_11970</name>
</gene>
<keyword evidence="2" id="KW-1185">Reference proteome</keyword>
<evidence type="ECO:0000313" key="1">
    <source>
        <dbReference type="EMBL" id="MCQ5343729.1"/>
    </source>
</evidence>
<feature type="non-terminal residue" evidence="1">
    <location>
        <position position="77"/>
    </location>
</feature>
<dbReference type="Proteomes" id="UP001206692">
    <property type="component" value="Unassembled WGS sequence"/>
</dbReference>
<accession>A0ABT1SVA7</accession>
<dbReference type="RefSeq" id="WP_256186310.1">
    <property type="nucleotide sequence ID" value="NZ_JANGEW010000153.1"/>
</dbReference>
<organism evidence="1 2">
    <name type="scientific">Megasphaera massiliensis</name>
    <dbReference type="NCBI Taxonomy" id="1232428"/>
    <lineage>
        <taxon>Bacteria</taxon>
        <taxon>Bacillati</taxon>
        <taxon>Bacillota</taxon>
        <taxon>Negativicutes</taxon>
        <taxon>Veillonellales</taxon>
        <taxon>Veillonellaceae</taxon>
        <taxon>Megasphaera</taxon>
    </lineage>
</organism>
<reference evidence="1 2" key="1">
    <citation type="submission" date="2022-06" db="EMBL/GenBank/DDBJ databases">
        <title>Isolation of gut microbiota from human fecal samples.</title>
        <authorList>
            <person name="Pamer E.G."/>
            <person name="Barat B."/>
            <person name="Waligurski E."/>
            <person name="Medina S."/>
            <person name="Paddock L."/>
            <person name="Mostad J."/>
        </authorList>
    </citation>
    <scope>NUCLEOTIDE SEQUENCE [LARGE SCALE GENOMIC DNA]</scope>
    <source>
        <strain evidence="1 2">DFI.1.1</strain>
    </source>
</reference>
<sequence length="77" mass="8808">NELNKDLSKAIIKIQDKDFENVDYVDILGNFALSIGKMTQRILENYDFSKVINGINKVVQDMIVPLREAYKSSINES</sequence>
<proteinExistence type="predicted"/>
<feature type="non-terminal residue" evidence="1">
    <location>
        <position position="1"/>
    </location>
</feature>
<evidence type="ECO:0000313" key="2">
    <source>
        <dbReference type="Proteomes" id="UP001206692"/>
    </source>
</evidence>